<evidence type="ECO:0000256" key="8">
    <source>
        <dbReference type="ARBA" id="ARBA00050809"/>
    </source>
</evidence>
<reference evidence="19" key="1">
    <citation type="submission" date="2025-08" db="UniProtKB">
        <authorList>
            <consortium name="RefSeq"/>
        </authorList>
    </citation>
    <scope>IDENTIFICATION</scope>
    <source>
        <strain evidence="19">Ishihara</strain>
        <tissue evidence="19">Whole body</tissue>
    </source>
</reference>
<evidence type="ECO:0000256" key="3">
    <source>
        <dbReference type="ARBA" id="ARBA00012744"/>
    </source>
</evidence>
<sequence length="1091" mass="124062">MLVIFVCSLLVTACNGSILRNRRFPDNFIFGVSTAAYQIEGGWNADGKGESIWDYLTRTKPTLVRDVSNGNIAADSYHNYKRDVEMMRELGLDAYRFSLSWPRILPTGMTNEVNPAGIAYYNNLINEMMKYNITPILGLYHWDLPQKLQELGGFTNPLIVTWFEDYARVVFKSFGDRVKMFITFNEPREICLEGYGSASKAPIVNSTAVGTYLCAKNLLMAHAAAYHIYDKEFRPNQNGLCGISIGAHDYVPATNSSEDVFAVEIARQGEWAIFADPIFSSEGGFPKELAERIAVKSAQQGYPRSRLPAFTDEEKAFVRGTSDFFGLNHYTGYLVSATTHAWIGPKPSLADDMDIGMYKNASWPKSAAYWLAMAPNSIYNVLVHLKTRYNNPVIYVTENGWCTSCQSGLKDDDRIRYYRAALENVLDALDASVNVKGYMAWSLMDNFEWLQGYTECYGLYQVNYSDPMRTRTPRKSAFVYKHIIKHRAVNYEYEPESMVMTIDEGHCRSLMSEDRGQHQDCIWSGFSASSSFCPARLLRPCKKNESLYLIDPSHWTPTRSLAFGVPKYNQLLQSYSVGFIANMKLLVVLSLVAAVCHASVVRQQRRFPDDFLFGTATASYQIEGAWNEDGKGENIWDYMVHNTPEVIRGLSNGDVAADSYHNYKRDVEMMRELGLDAYRFSLSWSRILPTGMANEVNPAGIAFYNNYINEMLKYNITPLITLYHWDLPQKLQELGGFANPLISDWFEDYARVVYENFGDRVKMFITFNEPREICFEGYGAATKAPILNATAMGAYLCAKNLVTAHAKAYYLYDKEFRPVQGGQCGITISVNWFGPATPTPEDEMAAELRRQGEWGIYAHPIFSAEGGFPKELSDKIAEKSAQQGYPWSRLPVFTEEEKAFVRGTSDFFGVNHYTAYLVSATERKGPYPVPSLLDDVDTGSFPDDDWLKSASAWLTLAPNSIHTALTHLNNLYNKPIFYITENGWSTDESRENSLIDDDRIQYYRASMESLLNCLDDGIDLRGYMAWSLMDNFEWMEGYIERFGLYEVDFSDPARTRTPRKAAFVYKHIIKHRAVDYEYEPESMVMTIDEGH</sequence>
<evidence type="ECO:0000256" key="13">
    <source>
        <dbReference type="ARBA" id="ARBA00068094"/>
    </source>
</evidence>
<dbReference type="GeneID" id="111356947"/>
<evidence type="ECO:0000256" key="6">
    <source>
        <dbReference type="ARBA" id="ARBA00033698"/>
    </source>
</evidence>
<evidence type="ECO:0000256" key="2">
    <source>
        <dbReference type="ARBA" id="ARBA00012657"/>
    </source>
</evidence>
<dbReference type="GO" id="GO:0004336">
    <property type="term" value="F:galactosylceramidase activity"/>
    <property type="evidence" value="ECO:0007669"/>
    <property type="project" value="UniProtKB-EC"/>
</dbReference>
<comment type="catalytic activity">
    <reaction evidence="10">
        <text>beta-D-glucosyl-(1&lt;-&gt;1)-N-octadecanoylsphing-4-enine + H2O = N-octadecanoylsphing-4-enine + D-glucose</text>
        <dbReference type="Rhea" id="RHEA:59284"/>
        <dbReference type="ChEBI" id="CHEBI:4167"/>
        <dbReference type="ChEBI" id="CHEBI:15377"/>
        <dbReference type="ChEBI" id="CHEBI:72961"/>
        <dbReference type="ChEBI" id="CHEBI:84719"/>
    </reaction>
    <physiologicalReaction direction="left-to-right" evidence="10">
        <dbReference type="Rhea" id="RHEA:59285"/>
    </physiologicalReaction>
</comment>
<evidence type="ECO:0000256" key="7">
    <source>
        <dbReference type="ARBA" id="ARBA00048813"/>
    </source>
</evidence>
<comment type="catalytic activity">
    <reaction evidence="11">
        <text>beta-D-glucosyl-(1&lt;-&gt;1)-sphing-4-enine + H2O = sphing-4-enine + D-glucose</text>
        <dbReference type="Rhea" id="RHEA:59288"/>
        <dbReference type="ChEBI" id="CHEBI:4167"/>
        <dbReference type="ChEBI" id="CHEBI:15377"/>
        <dbReference type="ChEBI" id="CHEBI:57756"/>
        <dbReference type="ChEBI" id="CHEBI:83992"/>
    </reaction>
    <physiologicalReaction direction="left-to-right" evidence="11">
        <dbReference type="Rhea" id="RHEA:59289"/>
    </physiologicalReaction>
</comment>
<dbReference type="InterPro" id="IPR033132">
    <property type="entry name" value="GH_1_N_CS"/>
</dbReference>
<dbReference type="PANTHER" id="PTHR10353:SF36">
    <property type="entry name" value="LP05116P"/>
    <property type="match status" value="1"/>
</dbReference>
<comment type="catalytic activity">
    <reaction evidence="8">
        <text>beta-D-galactosyl-(1&lt;-&gt;1')-N-octadecanoylsphing-4-enine + H2O = N-octadecanoylsphing-4-enine + D-galactose</text>
        <dbReference type="Rhea" id="RHEA:59292"/>
        <dbReference type="ChEBI" id="CHEBI:4139"/>
        <dbReference type="ChEBI" id="CHEBI:15377"/>
        <dbReference type="ChEBI" id="CHEBI:72961"/>
        <dbReference type="ChEBI" id="CHEBI:84720"/>
    </reaction>
    <physiologicalReaction direction="left-to-right" evidence="8">
        <dbReference type="Rhea" id="RHEA:59293"/>
    </physiologicalReaction>
</comment>
<keyword evidence="18" id="KW-1185">Reference proteome</keyword>
<dbReference type="GO" id="GO:0008422">
    <property type="term" value="F:beta-glucosidase activity"/>
    <property type="evidence" value="ECO:0007669"/>
    <property type="project" value="UniProtKB-EC"/>
</dbReference>
<keyword evidence="4" id="KW-0378">Hydrolase</keyword>
<evidence type="ECO:0000256" key="17">
    <source>
        <dbReference type="SAM" id="SignalP"/>
    </source>
</evidence>
<dbReference type="Proteomes" id="UP000301870">
    <property type="component" value="Chromosome 24"/>
</dbReference>
<dbReference type="PRINTS" id="PR00131">
    <property type="entry name" value="GLHYDRLASE1"/>
</dbReference>
<name>A0A9J7EEM3_SPOLT</name>
<dbReference type="EC" id="3.2.1.21" evidence="3"/>
<keyword evidence="17" id="KW-0732">Signal</keyword>
<accession>A0A9J7EEM3</accession>
<evidence type="ECO:0000256" key="9">
    <source>
        <dbReference type="ARBA" id="ARBA00051414"/>
    </source>
</evidence>
<evidence type="ECO:0000256" key="5">
    <source>
        <dbReference type="ARBA" id="ARBA00023295"/>
    </source>
</evidence>
<dbReference type="SUPFAM" id="SSF51445">
    <property type="entry name" value="(Trans)glycosidases"/>
    <property type="match status" value="2"/>
</dbReference>
<evidence type="ECO:0000256" key="1">
    <source>
        <dbReference type="ARBA" id="ARBA00000448"/>
    </source>
</evidence>
<gene>
    <name evidence="19" type="primary">LOC111356947</name>
</gene>
<proteinExistence type="inferred from homology"/>
<evidence type="ECO:0000256" key="10">
    <source>
        <dbReference type="ARBA" id="ARBA00051666"/>
    </source>
</evidence>
<organism evidence="18 19">
    <name type="scientific">Spodoptera litura</name>
    <name type="common">Asian cotton leafworm</name>
    <dbReference type="NCBI Taxonomy" id="69820"/>
    <lineage>
        <taxon>Eukaryota</taxon>
        <taxon>Metazoa</taxon>
        <taxon>Ecdysozoa</taxon>
        <taxon>Arthropoda</taxon>
        <taxon>Hexapoda</taxon>
        <taxon>Insecta</taxon>
        <taxon>Pterygota</taxon>
        <taxon>Neoptera</taxon>
        <taxon>Endopterygota</taxon>
        <taxon>Lepidoptera</taxon>
        <taxon>Glossata</taxon>
        <taxon>Ditrysia</taxon>
        <taxon>Noctuoidea</taxon>
        <taxon>Noctuidae</taxon>
        <taxon>Amphipyrinae</taxon>
        <taxon>Spodoptera</taxon>
    </lineage>
</organism>
<dbReference type="Pfam" id="PF00232">
    <property type="entry name" value="Glyco_hydro_1"/>
    <property type="match status" value="2"/>
</dbReference>
<evidence type="ECO:0000256" key="12">
    <source>
        <dbReference type="ARBA" id="ARBA00060858"/>
    </source>
</evidence>
<comment type="similarity">
    <text evidence="12">Belongs to the glycosyl hydrolase 1 family. Klotho subfamily.</text>
</comment>
<dbReference type="GO" id="GO:0016052">
    <property type="term" value="P:carbohydrate catabolic process"/>
    <property type="evidence" value="ECO:0007669"/>
    <property type="project" value="UniProtKB-ARBA"/>
</dbReference>
<dbReference type="InterPro" id="IPR001360">
    <property type="entry name" value="Glyco_hydro_1"/>
</dbReference>
<dbReference type="OrthoDB" id="65569at2759"/>
<dbReference type="AlphaFoldDB" id="A0A9J7EEM3"/>
<comment type="catalytic activity">
    <reaction evidence="1">
        <text>Hydrolysis of terminal, non-reducing beta-D-glucosyl residues with release of beta-D-glucose.</text>
        <dbReference type="EC" id="3.2.1.21"/>
    </reaction>
</comment>
<protein>
    <recommendedName>
        <fullName evidence="13">Cytosolic beta-glucosidase</fullName>
        <ecNumber evidence="3">3.2.1.21</ecNumber>
        <ecNumber evidence="2">3.2.1.46</ecNumber>
    </recommendedName>
    <alternativeName>
        <fullName evidence="14">Cytosolic galactosylceramidase</fullName>
    </alternativeName>
    <alternativeName>
        <fullName evidence="16">Cytosolic glucosylceramidase</fullName>
    </alternativeName>
    <alternativeName>
        <fullName evidence="15">Cytosolic glycosylceramidase</fullName>
    </alternativeName>
</protein>
<dbReference type="PROSITE" id="PS00653">
    <property type="entry name" value="GLYCOSYL_HYDROL_F1_2"/>
    <property type="match status" value="2"/>
</dbReference>
<feature type="signal peptide" evidence="17">
    <location>
        <begin position="1"/>
        <end position="16"/>
    </location>
</feature>
<evidence type="ECO:0000256" key="16">
    <source>
        <dbReference type="ARBA" id="ARBA00083229"/>
    </source>
</evidence>
<evidence type="ECO:0000256" key="15">
    <source>
        <dbReference type="ARBA" id="ARBA00081896"/>
    </source>
</evidence>
<dbReference type="EC" id="3.2.1.46" evidence="2"/>
<keyword evidence="5" id="KW-0326">Glycosidase</keyword>
<dbReference type="RefSeq" id="XP_022827202.1">
    <property type="nucleotide sequence ID" value="XM_022971434.1"/>
</dbReference>
<comment type="catalytic activity">
    <reaction evidence="6">
        <text>a beta-D-galactosyl-(1&lt;-&gt;1')-N-acylsphing-4-enine + H2O = an N-acylsphing-4-enine + D-galactose</text>
        <dbReference type="Rhea" id="RHEA:14297"/>
        <dbReference type="ChEBI" id="CHEBI:4139"/>
        <dbReference type="ChEBI" id="CHEBI:15377"/>
        <dbReference type="ChEBI" id="CHEBI:18390"/>
        <dbReference type="ChEBI" id="CHEBI:52639"/>
        <dbReference type="EC" id="3.2.1.46"/>
    </reaction>
    <physiologicalReaction direction="left-to-right" evidence="6">
        <dbReference type="Rhea" id="RHEA:14298"/>
    </physiologicalReaction>
</comment>
<dbReference type="Gene3D" id="3.20.20.80">
    <property type="entry name" value="Glycosidases"/>
    <property type="match status" value="2"/>
</dbReference>
<evidence type="ECO:0000313" key="18">
    <source>
        <dbReference type="Proteomes" id="UP000301870"/>
    </source>
</evidence>
<dbReference type="FunFam" id="3.20.20.80:FF:000011">
    <property type="entry name" value="Cytosolic beta-glucosidase"/>
    <property type="match status" value="2"/>
</dbReference>
<feature type="chain" id="PRO_5039951831" description="Cytosolic beta-glucosidase" evidence="17">
    <location>
        <begin position="17"/>
        <end position="1091"/>
    </location>
</feature>
<dbReference type="InterPro" id="IPR017853">
    <property type="entry name" value="GH"/>
</dbReference>
<dbReference type="KEGG" id="sliu:111356947"/>
<comment type="catalytic activity">
    <reaction evidence="7">
        <text>beta-D-galactosyl-(1&lt;-&gt;1)-sphing-4-enine + H2O = sphing-4-enine + D-galactose</text>
        <dbReference type="Rhea" id="RHEA:43908"/>
        <dbReference type="ChEBI" id="CHEBI:4139"/>
        <dbReference type="ChEBI" id="CHEBI:15377"/>
        <dbReference type="ChEBI" id="CHEBI:57756"/>
        <dbReference type="ChEBI" id="CHEBI:57934"/>
    </reaction>
    <physiologicalReaction direction="left-to-right" evidence="7">
        <dbReference type="Rhea" id="RHEA:43909"/>
    </physiologicalReaction>
</comment>
<comment type="catalytic activity">
    <reaction evidence="9">
        <text>a beta-D-xylosyl-(1&lt;-&gt;1')-N-acylsphing-4-enine + cholesterol = cholesteryl 3-beta-D-xyloside + an N-acylsphing-4-enine</text>
        <dbReference type="Rhea" id="RHEA:70239"/>
        <dbReference type="ChEBI" id="CHEBI:16113"/>
        <dbReference type="ChEBI" id="CHEBI:52639"/>
        <dbReference type="ChEBI" id="CHEBI:189067"/>
        <dbReference type="ChEBI" id="CHEBI:189068"/>
    </reaction>
    <physiologicalReaction direction="left-to-right" evidence="9">
        <dbReference type="Rhea" id="RHEA:70240"/>
    </physiologicalReaction>
    <physiologicalReaction direction="right-to-left" evidence="9">
        <dbReference type="Rhea" id="RHEA:70241"/>
    </physiologicalReaction>
</comment>
<evidence type="ECO:0000256" key="4">
    <source>
        <dbReference type="ARBA" id="ARBA00022801"/>
    </source>
</evidence>
<evidence type="ECO:0000313" key="19">
    <source>
        <dbReference type="RefSeq" id="XP_022827202.1"/>
    </source>
</evidence>
<evidence type="ECO:0000256" key="14">
    <source>
        <dbReference type="ARBA" id="ARBA00079026"/>
    </source>
</evidence>
<evidence type="ECO:0000256" key="11">
    <source>
        <dbReference type="ARBA" id="ARBA00052085"/>
    </source>
</evidence>
<dbReference type="PANTHER" id="PTHR10353">
    <property type="entry name" value="GLYCOSYL HYDROLASE"/>
    <property type="match status" value="1"/>
</dbReference>